<evidence type="ECO:0000313" key="9">
    <source>
        <dbReference type="Proteomes" id="UP000192247"/>
    </source>
</evidence>
<proteinExistence type="inferred from homology"/>
<evidence type="ECO:0000256" key="5">
    <source>
        <dbReference type="ARBA" id="ARBA00023128"/>
    </source>
</evidence>
<evidence type="ECO:0000313" key="8">
    <source>
        <dbReference type="EMBL" id="OQR75302.1"/>
    </source>
</evidence>
<dbReference type="InterPro" id="IPR019346">
    <property type="entry name" value="Ribosomal_mL42"/>
</dbReference>
<keyword evidence="4 8" id="KW-0689">Ribosomal protein</keyword>
<dbReference type="FunCoup" id="A0A1V9XPI1">
    <property type="interactions" value="309"/>
</dbReference>
<dbReference type="Pfam" id="PF10210">
    <property type="entry name" value="MRP-S32"/>
    <property type="match status" value="1"/>
</dbReference>
<dbReference type="PANTHER" id="PTHR13450">
    <property type="entry name" value="MITOCHONDRIAL 39S RIBOSOMAL PROTEIN L42"/>
    <property type="match status" value="1"/>
</dbReference>
<accession>A0A1V9XPI1</accession>
<dbReference type="STRING" id="418985.A0A1V9XPI1"/>
<evidence type="ECO:0000256" key="4">
    <source>
        <dbReference type="ARBA" id="ARBA00022980"/>
    </source>
</evidence>
<evidence type="ECO:0000256" key="1">
    <source>
        <dbReference type="ARBA" id="ARBA00004173"/>
    </source>
</evidence>
<organism evidence="8 9">
    <name type="scientific">Tropilaelaps mercedesae</name>
    <dbReference type="NCBI Taxonomy" id="418985"/>
    <lineage>
        <taxon>Eukaryota</taxon>
        <taxon>Metazoa</taxon>
        <taxon>Ecdysozoa</taxon>
        <taxon>Arthropoda</taxon>
        <taxon>Chelicerata</taxon>
        <taxon>Arachnida</taxon>
        <taxon>Acari</taxon>
        <taxon>Parasitiformes</taxon>
        <taxon>Mesostigmata</taxon>
        <taxon>Gamasina</taxon>
        <taxon>Dermanyssoidea</taxon>
        <taxon>Laelapidae</taxon>
        <taxon>Tropilaelaps</taxon>
    </lineage>
</organism>
<keyword evidence="6" id="KW-0687">Ribonucleoprotein</keyword>
<dbReference type="PANTHER" id="PTHR13450:SF4">
    <property type="entry name" value="LARGE RIBOSOMAL SUBUNIT PROTEIN ML42"/>
    <property type="match status" value="1"/>
</dbReference>
<sequence length="136" mass="15643">MCACIPTALLSASRFRGIGYARPNSASTSSTSTDEDSLARDFVVPAQNGRVFVAWHPEREIPYEHTRPLKATQQEIQAAAKEAETALKIPPKKLYFRNIRNEVEYLKKITYTNKHRWYNQPRDKDITIRPHDRDGL</sequence>
<reference evidence="8 9" key="1">
    <citation type="journal article" date="2017" name="Gigascience">
        <title>Draft genome of the honey bee ectoparasitic mite, Tropilaelaps mercedesae, is shaped by the parasitic life history.</title>
        <authorList>
            <person name="Dong X."/>
            <person name="Armstrong S.D."/>
            <person name="Xia D."/>
            <person name="Makepeace B.L."/>
            <person name="Darby A.C."/>
            <person name="Kadowaki T."/>
        </authorList>
    </citation>
    <scope>NUCLEOTIDE SEQUENCE [LARGE SCALE GENOMIC DNA]</scope>
    <source>
        <strain evidence="8">Wuxi-XJTLU</strain>
    </source>
</reference>
<evidence type="ECO:0000256" key="2">
    <source>
        <dbReference type="ARBA" id="ARBA00005556"/>
    </source>
</evidence>
<comment type="subcellular location">
    <subcellularLocation>
        <location evidence="1">Mitochondrion</location>
    </subcellularLocation>
</comment>
<evidence type="ECO:0000256" key="6">
    <source>
        <dbReference type="ARBA" id="ARBA00023274"/>
    </source>
</evidence>
<evidence type="ECO:0000256" key="3">
    <source>
        <dbReference type="ARBA" id="ARBA00022946"/>
    </source>
</evidence>
<dbReference type="AlphaFoldDB" id="A0A1V9XPI1"/>
<dbReference type="InParanoid" id="A0A1V9XPI1"/>
<dbReference type="GO" id="GO:0005762">
    <property type="term" value="C:mitochondrial large ribosomal subunit"/>
    <property type="evidence" value="ECO:0007669"/>
    <property type="project" value="TreeGrafter"/>
</dbReference>
<comment type="caution">
    <text evidence="8">The sequence shown here is derived from an EMBL/GenBank/DDBJ whole genome shotgun (WGS) entry which is preliminary data.</text>
</comment>
<comment type="similarity">
    <text evidence="2">Belongs to the mitochondrion-specific ribosomal protein mL42 family.</text>
</comment>
<protein>
    <recommendedName>
        <fullName evidence="7">Large ribosomal subunit protein mL42</fullName>
    </recommendedName>
</protein>
<dbReference type="Proteomes" id="UP000192247">
    <property type="component" value="Unassembled WGS sequence"/>
</dbReference>
<name>A0A1V9XPI1_9ACAR</name>
<dbReference type="OrthoDB" id="1107506at2759"/>
<keyword evidence="3" id="KW-0809">Transit peptide</keyword>
<keyword evidence="9" id="KW-1185">Reference proteome</keyword>
<gene>
    <name evidence="8" type="ORF">BIW11_08513</name>
</gene>
<dbReference type="EMBL" id="MNPL01006580">
    <property type="protein sequence ID" value="OQR75302.1"/>
    <property type="molecule type" value="Genomic_DNA"/>
</dbReference>
<keyword evidence="5" id="KW-0496">Mitochondrion</keyword>
<evidence type="ECO:0000256" key="7">
    <source>
        <dbReference type="ARBA" id="ARBA00035189"/>
    </source>
</evidence>